<evidence type="ECO:0000259" key="1">
    <source>
        <dbReference type="SMART" id="SM00827"/>
    </source>
</evidence>
<dbReference type="EMBL" id="FMAH01000009">
    <property type="protein sequence ID" value="SCB23264.1"/>
    <property type="molecule type" value="Genomic_DNA"/>
</dbReference>
<accession>A0A1C3V6M8</accession>
<dbReference type="Gene3D" id="3.30.70.250">
    <property type="entry name" value="Malonyl-CoA ACP transacylase, ACP-binding"/>
    <property type="match status" value="1"/>
</dbReference>
<dbReference type="GO" id="GO:0004314">
    <property type="term" value="F:[acyl-carrier-protein] S-malonyltransferase activity"/>
    <property type="evidence" value="ECO:0007669"/>
    <property type="project" value="TreeGrafter"/>
</dbReference>
<gene>
    <name evidence="2" type="ORF">GA0061102_100950</name>
</gene>
<dbReference type="AlphaFoldDB" id="A0A1C3V6M8"/>
<dbReference type="InterPro" id="IPR001227">
    <property type="entry name" value="Ac_transferase_dom_sf"/>
</dbReference>
<dbReference type="SUPFAM" id="SSF52151">
    <property type="entry name" value="FabD/lysophospholipase-like"/>
    <property type="match status" value="1"/>
</dbReference>
<dbReference type="PANTHER" id="PTHR42681">
    <property type="entry name" value="MALONYL-COA-ACYL CARRIER PROTEIN TRANSACYLASE, MITOCHONDRIAL"/>
    <property type="match status" value="1"/>
</dbReference>
<dbReference type="GO" id="GO:0005829">
    <property type="term" value="C:cytosol"/>
    <property type="evidence" value="ECO:0007669"/>
    <property type="project" value="TreeGrafter"/>
</dbReference>
<dbReference type="GO" id="GO:0006633">
    <property type="term" value="P:fatty acid biosynthetic process"/>
    <property type="evidence" value="ECO:0007669"/>
    <property type="project" value="TreeGrafter"/>
</dbReference>
<evidence type="ECO:0000313" key="3">
    <source>
        <dbReference type="Proteomes" id="UP000199435"/>
    </source>
</evidence>
<dbReference type="Pfam" id="PF00698">
    <property type="entry name" value="Acyl_transf_1"/>
    <property type="match status" value="1"/>
</dbReference>
<name>A0A1C3V6M8_9HYPH</name>
<keyword evidence="2" id="KW-0808">Transferase</keyword>
<proteinExistence type="predicted"/>
<dbReference type="InterPro" id="IPR014043">
    <property type="entry name" value="Acyl_transferase_dom"/>
</dbReference>
<dbReference type="SMART" id="SM00827">
    <property type="entry name" value="PKS_AT"/>
    <property type="match status" value="1"/>
</dbReference>
<evidence type="ECO:0000313" key="2">
    <source>
        <dbReference type="EMBL" id="SCB23264.1"/>
    </source>
</evidence>
<dbReference type="PANTHER" id="PTHR42681:SF6">
    <property type="entry name" value="BLL0263 PROTEIN"/>
    <property type="match status" value="1"/>
</dbReference>
<dbReference type="InterPro" id="IPR016035">
    <property type="entry name" value="Acyl_Trfase/lysoPLipase"/>
</dbReference>
<dbReference type="InterPro" id="IPR050858">
    <property type="entry name" value="Mal-CoA-ACP_Trans/PKS_FabD"/>
</dbReference>
<dbReference type="RefSeq" id="WP_092846685.1">
    <property type="nucleotide sequence ID" value="NZ_FMAH01000009.1"/>
</dbReference>
<dbReference type="Proteomes" id="UP000199435">
    <property type="component" value="Unassembled WGS sequence"/>
</dbReference>
<protein>
    <submittedName>
        <fullName evidence="2">[acyl-carrier-protein] S-malonyltransferase</fullName>
    </submittedName>
</protein>
<sequence>MTLALLCSGQGLQNREMFRLLATEPDAQPVFEAATAVLGTHPTDFCRTAPDAALHANREGQILCVTRALATARALFPNGASNETMVAGYSVGEMAAWGVAGIWSPMDTFKLVDQRARAMDAAGGPDDGLGYVRGLPQMAVEQLATRFGCAIAIVNPDLLFIVGGDRRSIDALCAAALEEGAARAAPMMVHVASHTPRLAGAVAPFDKALTSVAMSRPALRLMTASGATLVADPHRAHKGLARQLAERIDWAGMIEALAERGVTAILELGPGRALAEMAAAALPAVSVRAVDDFYSLTGVKAWLAAR</sequence>
<dbReference type="STRING" id="411945.GA0061102_100950"/>
<dbReference type="OrthoDB" id="9808564at2"/>
<organism evidence="2 3">
    <name type="scientific">Rhizobium miluonense</name>
    <dbReference type="NCBI Taxonomy" id="411945"/>
    <lineage>
        <taxon>Bacteria</taxon>
        <taxon>Pseudomonadati</taxon>
        <taxon>Pseudomonadota</taxon>
        <taxon>Alphaproteobacteria</taxon>
        <taxon>Hyphomicrobiales</taxon>
        <taxon>Rhizobiaceae</taxon>
        <taxon>Rhizobium/Agrobacterium group</taxon>
        <taxon>Rhizobium</taxon>
    </lineage>
</organism>
<feature type="domain" description="Malonyl-CoA:ACP transacylase (MAT)" evidence="1">
    <location>
        <begin position="6"/>
        <end position="302"/>
    </location>
</feature>
<dbReference type="Gene3D" id="3.40.366.10">
    <property type="entry name" value="Malonyl-Coenzyme A Acyl Carrier Protein, domain 2"/>
    <property type="match status" value="1"/>
</dbReference>
<reference evidence="3" key="1">
    <citation type="submission" date="2016-08" db="EMBL/GenBank/DDBJ databases">
        <authorList>
            <person name="Varghese N."/>
            <person name="Submissions Spin"/>
        </authorList>
    </citation>
    <scope>NUCLEOTIDE SEQUENCE [LARGE SCALE GENOMIC DNA]</scope>
    <source>
        <strain evidence="3">HAMBI 2971</strain>
    </source>
</reference>
<keyword evidence="3" id="KW-1185">Reference proteome</keyword>